<feature type="signal peptide" evidence="1">
    <location>
        <begin position="1"/>
        <end position="18"/>
    </location>
</feature>
<dbReference type="EMBL" id="JBHMEY010000066">
    <property type="protein sequence ID" value="MFB9097868.1"/>
    <property type="molecule type" value="Genomic_DNA"/>
</dbReference>
<evidence type="ECO:0000256" key="1">
    <source>
        <dbReference type="SAM" id="SignalP"/>
    </source>
</evidence>
<organism evidence="2 3">
    <name type="scientific">Flavobacterium jumunjinense</name>
    <dbReference type="NCBI Taxonomy" id="998845"/>
    <lineage>
        <taxon>Bacteria</taxon>
        <taxon>Pseudomonadati</taxon>
        <taxon>Bacteroidota</taxon>
        <taxon>Flavobacteriia</taxon>
        <taxon>Flavobacteriales</taxon>
        <taxon>Flavobacteriaceae</taxon>
        <taxon>Flavobacterium</taxon>
    </lineage>
</organism>
<dbReference type="RefSeq" id="WP_236458071.1">
    <property type="nucleotide sequence ID" value="NZ_CBCSGE010000008.1"/>
</dbReference>
<dbReference type="Proteomes" id="UP001589607">
    <property type="component" value="Unassembled WGS sequence"/>
</dbReference>
<evidence type="ECO:0000313" key="3">
    <source>
        <dbReference type="Proteomes" id="UP001589607"/>
    </source>
</evidence>
<feature type="chain" id="PRO_5046122715" evidence="1">
    <location>
        <begin position="19"/>
        <end position="468"/>
    </location>
</feature>
<name>A0ABV5GR63_9FLAO</name>
<protein>
    <submittedName>
        <fullName evidence="2">Uncharacterized protein</fullName>
    </submittedName>
</protein>
<sequence>MKKSFFLFFFIITFSLFSQIRLTDVNFEFKKNNDYHQLTTNVNPITSEIFTFASDKESIFGARFNSSVFFSDSLTIKKPNEYNFLLGSSFLENNNPILYWATKNYEEIIGIEFDFENRVTKTIELNVNLKEAFIFNEFSEKGTYYFLIEDKESKAIQLISLKGKTIQKNTLDFSKYNFKDDKQNKTTISDLLKEYGLTKIEKKGFNSFEAGTSKLKYYLHNDTLIFTLDHVTTKTQVLELNLSTFEVNESVFLQNTTEKNIKQSNSLLVNNYLFQLKSNKDIFQIQILDYTNKNLINSYTIDKINPSPFKNSTFYSQTSNSSPRKLKNTKKFINKTSNTKIGALIYNYNGNYIATFGGSKDIRRNSDLLLGVGLAMTSVAAGYNGFDYDTFSGDLVIQNTTFEVVLNSSFEETENNEPLFIDKINQFTSNNKNIRYEHYFPFDNYYILCHYDKKNKAIVLTKFQDGIQ</sequence>
<proteinExistence type="predicted"/>
<reference evidence="2 3" key="1">
    <citation type="submission" date="2024-09" db="EMBL/GenBank/DDBJ databases">
        <authorList>
            <person name="Sun Q."/>
            <person name="Mori K."/>
        </authorList>
    </citation>
    <scope>NUCLEOTIDE SEQUENCE [LARGE SCALE GENOMIC DNA]</scope>
    <source>
        <strain evidence="2 3">CECT 7955</strain>
    </source>
</reference>
<keyword evidence="1" id="KW-0732">Signal</keyword>
<gene>
    <name evidence="2" type="ORF">ACFFVF_15220</name>
</gene>
<keyword evidence="3" id="KW-1185">Reference proteome</keyword>
<accession>A0ABV5GR63</accession>
<evidence type="ECO:0000313" key="2">
    <source>
        <dbReference type="EMBL" id="MFB9097868.1"/>
    </source>
</evidence>
<comment type="caution">
    <text evidence="2">The sequence shown here is derived from an EMBL/GenBank/DDBJ whole genome shotgun (WGS) entry which is preliminary data.</text>
</comment>